<dbReference type="GO" id="GO:0016020">
    <property type="term" value="C:membrane"/>
    <property type="evidence" value="ECO:0007669"/>
    <property type="project" value="UniProtKB-SubCell"/>
</dbReference>
<dbReference type="AlphaFoldDB" id="A0A8J2SLE4"/>
<evidence type="ECO:0000256" key="2">
    <source>
        <dbReference type="ARBA" id="ARBA00022692"/>
    </source>
</evidence>
<evidence type="ECO:0000259" key="7">
    <source>
        <dbReference type="PROSITE" id="PS51751"/>
    </source>
</evidence>
<proteinExistence type="predicted"/>
<keyword evidence="9" id="KW-1185">Reference proteome</keyword>
<feature type="transmembrane region" description="Helical" evidence="6">
    <location>
        <begin position="63"/>
        <end position="81"/>
    </location>
</feature>
<evidence type="ECO:0000256" key="5">
    <source>
        <dbReference type="PROSITE-ProRule" id="PRU01087"/>
    </source>
</evidence>
<dbReference type="InterPro" id="IPR033118">
    <property type="entry name" value="EXPERA"/>
</dbReference>
<feature type="transmembrane region" description="Helical" evidence="6">
    <location>
        <begin position="451"/>
        <end position="468"/>
    </location>
</feature>
<dbReference type="Gene3D" id="1.20.120.1630">
    <property type="match status" value="1"/>
</dbReference>
<keyword evidence="3 5" id="KW-1133">Transmembrane helix</keyword>
<keyword evidence="2 5" id="KW-0812">Transmembrane</keyword>
<gene>
    <name evidence="8" type="ORF">PECAL_2P23520</name>
</gene>
<feature type="transmembrane region" description="Helical" evidence="6">
    <location>
        <begin position="101"/>
        <end position="130"/>
    </location>
</feature>
<feature type="transmembrane region" description="Helical" evidence="6">
    <location>
        <begin position="252"/>
        <end position="269"/>
    </location>
</feature>
<evidence type="ECO:0000256" key="1">
    <source>
        <dbReference type="ARBA" id="ARBA00004141"/>
    </source>
</evidence>
<dbReference type="Proteomes" id="UP000789595">
    <property type="component" value="Unassembled WGS sequence"/>
</dbReference>
<evidence type="ECO:0000256" key="3">
    <source>
        <dbReference type="ARBA" id="ARBA00022989"/>
    </source>
</evidence>
<evidence type="ECO:0000256" key="6">
    <source>
        <dbReference type="SAM" id="Phobius"/>
    </source>
</evidence>
<sequence>MTTKTGSTPVDLDAIPPPVPFIVCIGGAAVQVAGLLAVWSQTSAGPCLAAPMACVRSDDADPWGRLVVGVLTVAAFIWAVSLRTDTHSDASIVDRLWSIQPWVYCWYVCFMFPSSARVVLMTALATAWGIRLTYNFAIKGGYAGGEDYRWAVVRHWYPGWRYEIVHAVFVCGFQQLLLLAIAAPVVAAAQSQAPLNAGDALAALVFVCALVLETIADRQQFAFQTAKYASGTKPTKGFLDTGVWAYSRHPNYFAEVLLWWAFYGFAVAATGELNWSGAGAVCLTILFVAPGASADLTELLCSKKYPEYKEYQKRVSRLVPWIPSEERPAVLGPVARAAYLLYFASHIPITLLIDAQAAIDHRYFPEPAQALLDWHIRVNGDFLMGAPPLWFRSVVWGEICLQLPFFFVAVKALYDRDEAAFRIPFVIYGAHTATTMIPILGEIGGSTRLTLIYLPYLLFPLGCVVLFSV</sequence>
<comment type="caution">
    <text evidence="8">The sequence shown here is derived from an EMBL/GenBank/DDBJ whole genome shotgun (WGS) entry which is preliminary data.</text>
</comment>
<accession>A0A8J2SLE4</accession>
<dbReference type="Pfam" id="PF05241">
    <property type="entry name" value="EBP"/>
    <property type="match status" value="1"/>
</dbReference>
<keyword evidence="4 5" id="KW-0472">Membrane</keyword>
<dbReference type="PROSITE" id="PS51751">
    <property type="entry name" value="EXPERA"/>
    <property type="match status" value="1"/>
</dbReference>
<feature type="domain" description="EXPERA" evidence="7">
    <location>
        <begin position="335"/>
        <end position="464"/>
    </location>
</feature>
<dbReference type="Pfam" id="PF06966">
    <property type="entry name" value="DUF1295"/>
    <property type="match status" value="1"/>
</dbReference>
<feature type="transmembrane region" description="Helical" evidence="6">
    <location>
        <begin position="394"/>
        <end position="414"/>
    </location>
</feature>
<feature type="transmembrane region" description="Helical" evidence="6">
    <location>
        <begin position="420"/>
        <end position="439"/>
    </location>
</feature>
<feature type="transmembrane region" description="Helical" evidence="6">
    <location>
        <begin position="164"/>
        <end position="187"/>
    </location>
</feature>
<dbReference type="PANTHER" id="PTHR32251">
    <property type="entry name" value="3-OXO-5-ALPHA-STEROID 4-DEHYDROGENASE"/>
    <property type="match status" value="1"/>
</dbReference>
<name>A0A8J2SLE4_9STRA</name>
<dbReference type="InterPro" id="IPR010721">
    <property type="entry name" value="UstE-like"/>
</dbReference>
<feature type="transmembrane region" description="Helical" evidence="6">
    <location>
        <begin position="20"/>
        <end position="42"/>
    </location>
</feature>
<evidence type="ECO:0000313" key="8">
    <source>
        <dbReference type="EMBL" id="CAH0369237.1"/>
    </source>
</evidence>
<organism evidence="8 9">
    <name type="scientific">Pelagomonas calceolata</name>
    <dbReference type="NCBI Taxonomy" id="35677"/>
    <lineage>
        <taxon>Eukaryota</taxon>
        <taxon>Sar</taxon>
        <taxon>Stramenopiles</taxon>
        <taxon>Ochrophyta</taxon>
        <taxon>Pelagophyceae</taxon>
        <taxon>Pelagomonadales</taxon>
        <taxon>Pelagomonadaceae</taxon>
        <taxon>Pelagomonas</taxon>
    </lineage>
</organism>
<reference evidence="8" key="1">
    <citation type="submission" date="2021-11" db="EMBL/GenBank/DDBJ databases">
        <authorList>
            <consortium name="Genoscope - CEA"/>
            <person name="William W."/>
        </authorList>
    </citation>
    <scope>NUCLEOTIDE SEQUENCE</scope>
</reference>
<dbReference type="EMBL" id="CAKKNE010000002">
    <property type="protein sequence ID" value="CAH0369237.1"/>
    <property type="molecule type" value="Genomic_DNA"/>
</dbReference>
<comment type="subcellular location">
    <subcellularLocation>
        <location evidence="1">Membrane</location>
        <topology evidence="1">Multi-pass membrane protein</topology>
    </subcellularLocation>
</comment>
<dbReference type="OrthoDB" id="201504at2759"/>
<evidence type="ECO:0000256" key="4">
    <source>
        <dbReference type="ARBA" id="ARBA00023136"/>
    </source>
</evidence>
<feature type="transmembrane region" description="Helical" evidence="6">
    <location>
        <begin position="193"/>
        <end position="212"/>
    </location>
</feature>
<dbReference type="PANTHER" id="PTHR32251:SF23">
    <property type="entry name" value="3-OXO-5-ALPHA-STEROID 4-DEHYDROGENASE (DUF1295)"/>
    <property type="match status" value="1"/>
</dbReference>
<protein>
    <recommendedName>
        <fullName evidence="7">EXPERA domain-containing protein</fullName>
    </recommendedName>
</protein>
<evidence type="ECO:0000313" key="9">
    <source>
        <dbReference type="Proteomes" id="UP000789595"/>
    </source>
</evidence>